<protein>
    <recommendedName>
        <fullName evidence="3">adenosine deaminase</fullName>
        <ecNumber evidence="3">3.5.4.4</ecNumber>
    </recommendedName>
</protein>
<comment type="similarity">
    <text evidence="2">Belongs to the metallo-dependent hydrolases superfamily. Adenosine and AMP deaminases family.</text>
</comment>
<dbReference type="PANTHER" id="PTHR11409:SF43">
    <property type="entry name" value="ADENOSINE DEAMINASE"/>
    <property type="match status" value="1"/>
</dbReference>
<evidence type="ECO:0000256" key="5">
    <source>
        <dbReference type="ARBA" id="ARBA00022801"/>
    </source>
</evidence>
<dbReference type="PANTHER" id="PTHR11409">
    <property type="entry name" value="ADENOSINE DEAMINASE"/>
    <property type="match status" value="1"/>
</dbReference>
<dbReference type="InterPro" id="IPR001365">
    <property type="entry name" value="A_deaminase_dom"/>
</dbReference>
<accession>A0A402BG40</accession>
<keyword evidence="6" id="KW-0862">Zinc</keyword>
<dbReference type="GO" id="GO:0006154">
    <property type="term" value="P:adenosine catabolic process"/>
    <property type="evidence" value="ECO:0007669"/>
    <property type="project" value="TreeGrafter"/>
</dbReference>
<dbReference type="GO" id="GO:0004000">
    <property type="term" value="F:adenosine deaminase activity"/>
    <property type="evidence" value="ECO:0007669"/>
    <property type="project" value="UniProtKB-ARBA"/>
</dbReference>
<reference evidence="9" key="1">
    <citation type="submission" date="2018-12" db="EMBL/GenBank/DDBJ databases">
        <title>Tengunoibacter tsumagoiensis gen. nov., sp. nov., Dictyobacter kobayashii sp. nov., D. alpinus sp. nov., and D. joshuensis sp. nov. and description of Dictyobacteraceae fam. nov. within the order Ktedonobacterales isolated from Tengu-no-mugimeshi.</title>
        <authorList>
            <person name="Wang C.M."/>
            <person name="Zheng Y."/>
            <person name="Sakai Y."/>
            <person name="Toyoda A."/>
            <person name="Minakuchi Y."/>
            <person name="Abe K."/>
            <person name="Yokota A."/>
            <person name="Yabe S."/>
        </authorList>
    </citation>
    <scope>NUCLEOTIDE SEQUENCE [LARGE SCALE GENOMIC DNA]</scope>
    <source>
        <strain evidence="9">Uno16</strain>
    </source>
</reference>
<feature type="domain" description="Adenosine deaminase" evidence="7">
    <location>
        <begin position="7"/>
        <end position="324"/>
    </location>
</feature>
<evidence type="ECO:0000256" key="3">
    <source>
        <dbReference type="ARBA" id="ARBA00012784"/>
    </source>
</evidence>
<name>A0A402BG40_9CHLR</name>
<keyword evidence="5" id="KW-0378">Hydrolase</keyword>
<dbReference type="GO" id="GO:0060169">
    <property type="term" value="P:negative regulation of adenosine receptor signaling pathway"/>
    <property type="evidence" value="ECO:0007669"/>
    <property type="project" value="TreeGrafter"/>
</dbReference>
<organism evidence="8 9">
    <name type="scientific">Dictyobacter alpinus</name>
    <dbReference type="NCBI Taxonomy" id="2014873"/>
    <lineage>
        <taxon>Bacteria</taxon>
        <taxon>Bacillati</taxon>
        <taxon>Chloroflexota</taxon>
        <taxon>Ktedonobacteria</taxon>
        <taxon>Ktedonobacterales</taxon>
        <taxon>Dictyobacteraceae</taxon>
        <taxon>Dictyobacter</taxon>
    </lineage>
</organism>
<dbReference type="GO" id="GO:0043103">
    <property type="term" value="P:hypoxanthine salvage"/>
    <property type="evidence" value="ECO:0007669"/>
    <property type="project" value="TreeGrafter"/>
</dbReference>
<dbReference type="InterPro" id="IPR006330">
    <property type="entry name" value="Ado/ade_deaminase"/>
</dbReference>
<dbReference type="Pfam" id="PF00962">
    <property type="entry name" value="A_deaminase"/>
    <property type="match status" value="1"/>
</dbReference>
<gene>
    <name evidence="8" type="primary">add_2</name>
    <name evidence="8" type="ORF">KDA_58620</name>
</gene>
<evidence type="ECO:0000313" key="8">
    <source>
        <dbReference type="EMBL" id="GCE30378.1"/>
    </source>
</evidence>
<dbReference type="RefSeq" id="WP_126630477.1">
    <property type="nucleotide sequence ID" value="NZ_BIFT01000002.1"/>
</dbReference>
<evidence type="ECO:0000256" key="1">
    <source>
        <dbReference type="ARBA" id="ARBA00001947"/>
    </source>
</evidence>
<dbReference type="GO" id="GO:0046872">
    <property type="term" value="F:metal ion binding"/>
    <property type="evidence" value="ECO:0007669"/>
    <property type="project" value="UniProtKB-KW"/>
</dbReference>
<evidence type="ECO:0000256" key="2">
    <source>
        <dbReference type="ARBA" id="ARBA00006676"/>
    </source>
</evidence>
<dbReference type="Gene3D" id="3.20.20.140">
    <property type="entry name" value="Metal-dependent hydrolases"/>
    <property type="match status" value="1"/>
</dbReference>
<dbReference type="EC" id="3.5.4.4" evidence="3"/>
<evidence type="ECO:0000256" key="6">
    <source>
        <dbReference type="ARBA" id="ARBA00022833"/>
    </source>
</evidence>
<comment type="caution">
    <text evidence="8">The sequence shown here is derived from an EMBL/GenBank/DDBJ whole genome shotgun (WGS) entry which is preliminary data.</text>
</comment>
<dbReference type="GO" id="GO:0046103">
    <property type="term" value="P:inosine biosynthetic process"/>
    <property type="evidence" value="ECO:0007669"/>
    <property type="project" value="TreeGrafter"/>
</dbReference>
<dbReference type="GO" id="GO:0009897">
    <property type="term" value="C:external side of plasma membrane"/>
    <property type="evidence" value="ECO:0007669"/>
    <property type="project" value="TreeGrafter"/>
</dbReference>
<dbReference type="AlphaFoldDB" id="A0A402BG40"/>
<dbReference type="NCBIfam" id="TIGR01430">
    <property type="entry name" value="aden_deam"/>
    <property type="match status" value="1"/>
</dbReference>
<evidence type="ECO:0000256" key="4">
    <source>
        <dbReference type="ARBA" id="ARBA00022723"/>
    </source>
</evidence>
<dbReference type="EMBL" id="BIFT01000002">
    <property type="protein sequence ID" value="GCE30378.1"/>
    <property type="molecule type" value="Genomic_DNA"/>
</dbReference>
<keyword evidence="9" id="KW-1185">Reference proteome</keyword>
<dbReference type="Proteomes" id="UP000287171">
    <property type="component" value="Unassembled WGS sequence"/>
</dbReference>
<evidence type="ECO:0000259" key="7">
    <source>
        <dbReference type="Pfam" id="PF00962"/>
    </source>
</evidence>
<evidence type="ECO:0000313" key="9">
    <source>
        <dbReference type="Proteomes" id="UP000287171"/>
    </source>
</evidence>
<keyword evidence="4" id="KW-0479">Metal-binding</keyword>
<dbReference type="SUPFAM" id="SSF51556">
    <property type="entry name" value="Metallo-dependent hydrolases"/>
    <property type="match status" value="1"/>
</dbReference>
<sequence>MDLYAYPKVELHLHLDCSLSYDVVHAIDPTVTKEIYQSEFVAPDKCINLVDFLKRAPKGIALMQTPEHLRLVVKDLFAQLQRDHVIYAEIRFAPLLHTEQGLSPEDVVRIVEAATSEAITETGIEARLLLCALRHFSTEESMQTVRLVEQFQGTTVAGLDLAGDEAGYSLDAHIPAFQYAIEHGLARTAHAGEARGAASVWETLEHLHPTRIGHGVRSSEDPNLLDKLRAEKIHLEVCPMSNLQTNIYDIYADHPVDYLYQQGVSLNINTDCRMITPVTLKREYEQLHANFQWDTQHFLTCNLHALEAAFLPQEIKQKLKQRLREAYPAS</sequence>
<proteinExistence type="inferred from homology"/>
<dbReference type="OrthoDB" id="9779574at2"/>
<dbReference type="InterPro" id="IPR032466">
    <property type="entry name" value="Metal_Hydrolase"/>
</dbReference>
<dbReference type="GO" id="GO:0005829">
    <property type="term" value="C:cytosol"/>
    <property type="evidence" value="ECO:0007669"/>
    <property type="project" value="TreeGrafter"/>
</dbReference>
<comment type="cofactor">
    <cofactor evidence="1">
        <name>Zn(2+)</name>
        <dbReference type="ChEBI" id="CHEBI:29105"/>
    </cofactor>
</comment>